<dbReference type="AlphaFoldDB" id="A0A6C0AMH4"/>
<reference evidence="1" key="1">
    <citation type="journal article" date="2020" name="Nature">
        <title>Giant virus diversity and host interactions through global metagenomics.</title>
        <authorList>
            <person name="Schulz F."/>
            <person name="Roux S."/>
            <person name="Paez-Espino D."/>
            <person name="Jungbluth S."/>
            <person name="Walsh D.A."/>
            <person name="Denef V.J."/>
            <person name="McMahon K.D."/>
            <person name="Konstantinidis K.T."/>
            <person name="Eloe-Fadrosh E.A."/>
            <person name="Kyrpides N.C."/>
            <person name="Woyke T."/>
        </authorList>
    </citation>
    <scope>NUCLEOTIDE SEQUENCE</scope>
    <source>
        <strain evidence="1">GVMAG-S-1091796-13</strain>
    </source>
</reference>
<dbReference type="EMBL" id="MN740721">
    <property type="protein sequence ID" value="QHS80816.1"/>
    <property type="molecule type" value="Genomic_DNA"/>
</dbReference>
<protein>
    <submittedName>
        <fullName evidence="1">Uncharacterized protein</fullName>
    </submittedName>
</protein>
<sequence length="160" mass="18422">MGREFVNYRKNTDKYQRTNFSGQVRSRGLGNIPVVVDSVEKELSDLLATKDEKYPRSIKYGLELTIHMDNKMSELLKIVKIELLKKDYEVNNLVLGLEDGSLIDLDIDIGTIYKEHRNKDDKILYVLVTNEKTMYGYILSIIKYLASGFSSFISKLTSEL</sequence>
<dbReference type="Gene3D" id="3.10.20.90">
    <property type="entry name" value="Phosphatidylinositol 3-kinase Catalytic Subunit, Chain A, domain 1"/>
    <property type="match status" value="1"/>
</dbReference>
<accession>A0A6C0AMH4</accession>
<evidence type="ECO:0000313" key="1">
    <source>
        <dbReference type="EMBL" id="QHS80816.1"/>
    </source>
</evidence>
<name>A0A6C0AMH4_9ZZZZ</name>
<organism evidence="1">
    <name type="scientific">viral metagenome</name>
    <dbReference type="NCBI Taxonomy" id="1070528"/>
    <lineage>
        <taxon>unclassified sequences</taxon>
        <taxon>metagenomes</taxon>
        <taxon>organismal metagenomes</taxon>
    </lineage>
</organism>
<proteinExistence type="predicted"/>